<dbReference type="Proteomes" id="UP001220022">
    <property type="component" value="Unassembled WGS sequence"/>
</dbReference>
<evidence type="ECO:0000313" key="2">
    <source>
        <dbReference type="EMBL" id="MDF2257676.1"/>
    </source>
</evidence>
<dbReference type="InterPro" id="IPR012495">
    <property type="entry name" value="TadE-like_dom"/>
</dbReference>
<proteinExistence type="predicted"/>
<reference evidence="2 3" key="1">
    <citation type="submission" date="2023-03" db="EMBL/GenBank/DDBJ databases">
        <title>Draft genome sequence of type strain Streptomyces ferralitis JCM 14344.</title>
        <authorList>
            <person name="Klaysubun C."/>
            <person name="Duangmal K."/>
        </authorList>
    </citation>
    <scope>NUCLEOTIDE SEQUENCE [LARGE SCALE GENOMIC DNA]</scope>
    <source>
        <strain evidence="2 3">JCM 14344</strain>
    </source>
</reference>
<protein>
    <submittedName>
        <fullName evidence="2">TadE/TadG family type IV pilus assembly protein</fullName>
    </submittedName>
</protein>
<evidence type="ECO:0000259" key="1">
    <source>
        <dbReference type="Pfam" id="PF07811"/>
    </source>
</evidence>
<sequence length="135" mass="13683">MWKPDRGSASTELVLATPLLVLVLLVAVALGRMASARLRVDDAAHQAARAASLARTAGDAQQRAQATARAALAASGASCARFTVTADVGAMTPGTVVRVSVACTADLGVSALPAHVTVTRNAVSVIDSYRGTKEA</sequence>
<evidence type="ECO:0000313" key="3">
    <source>
        <dbReference type="Proteomes" id="UP001220022"/>
    </source>
</evidence>
<gene>
    <name evidence="2" type="ORF">P2L57_18720</name>
</gene>
<accession>A0ABT5Z1F9</accession>
<feature type="domain" description="TadE-like" evidence="1">
    <location>
        <begin position="7"/>
        <end position="49"/>
    </location>
</feature>
<keyword evidence="3" id="KW-1185">Reference proteome</keyword>
<name>A0ABT5Z1F9_9ACTN</name>
<dbReference type="EMBL" id="JARHTQ010000011">
    <property type="protein sequence ID" value="MDF2257676.1"/>
    <property type="molecule type" value="Genomic_DNA"/>
</dbReference>
<comment type="caution">
    <text evidence="2">The sequence shown here is derived from an EMBL/GenBank/DDBJ whole genome shotgun (WGS) entry which is preliminary data.</text>
</comment>
<organism evidence="2 3">
    <name type="scientific">Streptantibioticus ferralitis</name>
    <dbReference type="NCBI Taxonomy" id="236510"/>
    <lineage>
        <taxon>Bacteria</taxon>
        <taxon>Bacillati</taxon>
        <taxon>Actinomycetota</taxon>
        <taxon>Actinomycetes</taxon>
        <taxon>Kitasatosporales</taxon>
        <taxon>Streptomycetaceae</taxon>
        <taxon>Streptantibioticus</taxon>
    </lineage>
</organism>
<dbReference type="Pfam" id="PF07811">
    <property type="entry name" value="TadE"/>
    <property type="match status" value="1"/>
</dbReference>